<dbReference type="EMBL" id="CP099837">
    <property type="protein sequence ID" value="USY18817.1"/>
    <property type="molecule type" value="Genomic_DNA"/>
</dbReference>
<feature type="compositionally biased region" description="Low complexity" evidence="1">
    <location>
        <begin position="43"/>
        <end position="66"/>
    </location>
</feature>
<sequence length="148" mass="15078">MSSSEPRRSRTGSALTRILLITVLLLGFGSMHTLGHVQHEAHASTGAHSSGAHSSGAHSADPHSAGTYSTGAYSAAPESALPLPELDPTSVCLTLGAFVAVLLGVAPGAFLRWPSAPADTAGPALFPVRPPFPAPDGPSLSRLQVLRV</sequence>
<name>A0ABY5D481_9ACTN</name>
<reference evidence="2" key="1">
    <citation type="submission" date="2022-06" db="EMBL/GenBank/DDBJ databases">
        <authorList>
            <person name="Ping M."/>
        </authorList>
    </citation>
    <scope>NUCLEOTIDE SEQUENCE</scope>
    <source>
        <strain evidence="2">JCM11759T</strain>
    </source>
</reference>
<dbReference type="Proteomes" id="UP001055940">
    <property type="component" value="Chromosome"/>
</dbReference>
<gene>
    <name evidence="2" type="ORF">NE857_26610</name>
</gene>
<dbReference type="InterPro" id="IPR046151">
    <property type="entry name" value="DUF6153"/>
</dbReference>
<organism evidence="2 3">
    <name type="scientific">Nocardiopsis exhalans</name>
    <dbReference type="NCBI Taxonomy" id="163604"/>
    <lineage>
        <taxon>Bacteria</taxon>
        <taxon>Bacillati</taxon>
        <taxon>Actinomycetota</taxon>
        <taxon>Actinomycetes</taxon>
        <taxon>Streptosporangiales</taxon>
        <taxon>Nocardiopsidaceae</taxon>
        <taxon>Nocardiopsis</taxon>
    </lineage>
</organism>
<evidence type="ECO:0000313" key="2">
    <source>
        <dbReference type="EMBL" id="USY18817.1"/>
    </source>
</evidence>
<dbReference type="Pfam" id="PF19650">
    <property type="entry name" value="DUF6153"/>
    <property type="match status" value="1"/>
</dbReference>
<feature type="region of interest" description="Disordered" evidence="1">
    <location>
        <begin position="41"/>
        <end position="71"/>
    </location>
</feature>
<evidence type="ECO:0000313" key="3">
    <source>
        <dbReference type="Proteomes" id="UP001055940"/>
    </source>
</evidence>
<proteinExistence type="predicted"/>
<keyword evidence="3" id="KW-1185">Reference proteome</keyword>
<dbReference type="RefSeq" id="WP_254418129.1">
    <property type="nucleotide sequence ID" value="NZ_BAAAJB010000016.1"/>
</dbReference>
<accession>A0ABY5D481</accession>
<protein>
    <submittedName>
        <fullName evidence="2">DUF6153 family protein</fullName>
    </submittedName>
</protein>
<evidence type="ECO:0000256" key="1">
    <source>
        <dbReference type="SAM" id="MobiDB-lite"/>
    </source>
</evidence>